<feature type="domain" description="T6SS Phospholipase effector Tle1-like catalytic" evidence="1">
    <location>
        <begin position="240"/>
        <end position="344"/>
    </location>
</feature>
<keyword evidence="3" id="KW-1185">Reference proteome</keyword>
<comment type="caution">
    <text evidence="2">The sequence shown here is derived from an EMBL/GenBank/DDBJ whole genome shotgun (WGS) entry which is preliminary data.</text>
</comment>
<protein>
    <submittedName>
        <fullName evidence="2">DUF2235 domain-containing protein</fullName>
    </submittedName>
</protein>
<proteinExistence type="predicted"/>
<dbReference type="AlphaFoldDB" id="A0A4V3AUL5"/>
<dbReference type="PANTHER" id="PTHR33840:SF1">
    <property type="entry name" value="TLE1 PHOSPHOLIPASE DOMAIN-CONTAINING PROTEIN"/>
    <property type="match status" value="1"/>
</dbReference>
<reference evidence="2 3" key="1">
    <citation type="submission" date="2019-03" db="EMBL/GenBank/DDBJ databases">
        <title>Sapientia aquatica gen. nov., sp. nov., isolated from a crater lake.</title>
        <authorList>
            <person name="Felfoldi T."/>
            <person name="Szabo A."/>
            <person name="Toth E."/>
            <person name="Schumann P."/>
            <person name="Keki Z."/>
            <person name="Marialigeti K."/>
            <person name="Mathe I."/>
        </authorList>
    </citation>
    <scope>NUCLEOTIDE SEQUENCE [LARGE SCALE GENOMIC DNA]</scope>
    <source>
        <strain evidence="2 3">SA-152</strain>
    </source>
</reference>
<name>A0A4V3AUL5_9BURK</name>
<dbReference type="OrthoDB" id="4378831at2"/>
<gene>
    <name evidence="2" type="ORF">E2I14_12360</name>
</gene>
<evidence type="ECO:0000313" key="2">
    <source>
        <dbReference type="EMBL" id="TDK65215.1"/>
    </source>
</evidence>
<dbReference type="Proteomes" id="UP000294829">
    <property type="component" value="Unassembled WGS sequence"/>
</dbReference>
<evidence type="ECO:0000259" key="1">
    <source>
        <dbReference type="Pfam" id="PF09994"/>
    </source>
</evidence>
<dbReference type="InterPro" id="IPR018712">
    <property type="entry name" value="Tle1-like_cat"/>
</dbReference>
<sequence length="659" mass="73564">MAIRKKHPEENYYVTPLLNGERPMQTPNKTLIRAMACNREIPDTPHTHNQDCADVINISVFFDGTGNNKSSDDKNKKWSNIARIHDSTYVRSQDQFNKGIKNNYPIYISGVGTPFNGTAANWIDDKLIKAEDNIAGGASGAGGTRRTEFGQDNVNNALKQALLAGAQQLNTEEKRYATKGQALSVHELTKALGGHRLIRRINLSIFGFSRGAALARAFSNDFVSGCTVVDGQLLYQGFPVFIHFMGLFDTVASFGLPAANMDSFFTEKNLRVPKQVERCVHFVAAHELRFSFPVDLIRYQGRLPANWNEYVYPGVHSDVGGGYEPKNQGITNQLGRIPQHRMMQFALNAGVRMYSLEELKKVAAQTYDERFHVDPKVVTDFTNYMRAVAPSGSVEQQVKQHMVALYSGLGTLARHNKTTPGQTERQSFRLWAGIDEEARFIRHGLQQSHKVTIANVLHYTIPVVGAAAALKDASAAAYAQMLTVPKWSLDAWNSFATPAIQTMFASYVHDSKAGFLMGAEPFSYFRQRGVTESSINILARGLRWFDEVAKDVSQNVIRVYYSAEKVVVERWTQGKKDIQRTYAVGEKFIITTGKTYALEIIDSTSKMATKTFDAGEKMVLSAANETKSLALEVEQTGERIVVNVTKYVEDGWQKMKEAF</sequence>
<accession>A0A4V3AUL5</accession>
<dbReference type="PANTHER" id="PTHR33840">
    <property type="match status" value="1"/>
</dbReference>
<dbReference type="EMBL" id="SMYL01000006">
    <property type="protein sequence ID" value="TDK65215.1"/>
    <property type="molecule type" value="Genomic_DNA"/>
</dbReference>
<evidence type="ECO:0000313" key="3">
    <source>
        <dbReference type="Proteomes" id="UP000294829"/>
    </source>
</evidence>
<dbReference type="Pfam" id="PF09994">
    <property type="entry name" value="T6SS_Tle1-like_cat"/>
    <property type="match status" value="1"/>
</dbReference>
<organism evidence="2 3">
    <name type="scientific">Sapientia aquatica</name>
    <dbReference type="NCBI Taxonomy" id="1549640"/>
    <lineage>
        <taxon>Bacteria</taxon>
        <taxon>Pseudomonadati</taxon>
        <taxon>Pseudomonadota</taxon>
        <taxon>Betaproteobacteria</taxon>
        <taxon>Burkholderiales</taxon>
        <taxon>Oxalobacteraceae</taxon>
        <taxon>Sapientia</taxon>
    </lineage>
</organism>